<dbReference type="Proteomes" id="UP001489004">
    <property type="component" value="Unassembled WGS sequence"/>
</dbReference>
<reference evidence="1 2" key="1">
    <citation type="journal article" date="2024" name="Nat. Commun.">
        <title>Phylogenomics reveals the evolutionary origins of lichenization in chlorophyte algae.</title>
        <authorList>
            <person name="Puginier C."/>
            <person name="Libourel C."/>
            <person name="Otte J."/>
            <person name="Skaloud P."/>
            <person name="Haon M."/>
            <person name="Grisel S."/>
            <person name="Petersen M."/>
            <person name="Berrin J.G."/>
            <person name="Delaux P.M."/>
            <person name="Dal Grande F."/>
            <person name="Keller J."/>
        </authorList>
    </citation>
    <scope>NUCLEOTIDE SEQUENCE [LARGE SCALE GENOMIC DNA]</scope>
    <source>
        <strain evidence="1 2">SAG 2043</strain>
    </source>
</reference>
<comment type="caution">
    <text evidence="1">The sequence shown here is derived from an EMBL/GenBank/DDBJ whole genome shotgun (WGS) entry which is preliminary data.</text>
</comment>
<protein>
    <submittedName>
        <fullName evidence="1">Uncharacterized protein</fullName>
    </submittedName>
</protein>
<organism evidence="1 2">
    <name type="scientific">[Myrmecia] bisecta</name>
    <dbReference type="NCBI Taxonomy" id="41462"/>
    <lineage>
        <taxon>Eukaryota</taxon>
        <taxon>Viridiplantae</taxon>
        <taxon>Chlorophyta</taxon>
        <taxon>core chlorophytes</taxon>
        <taxon>Trebouxiophyceae</taxon>
        <taxon>Trebouxiales</taxon>
        <taxon>Trebouxiaceae</taxon>
        <taxon>Myrmecia</taxon>
    </lineage>
</organism>
<evidence type="ECO:0000313" key="2">
    <source>
        <dbReference type="Proteomes" id="UP001489004"/>
    </source>
</evidence>
<sequence length="107" mass="11768">MRAVANRPTRPDALIDWPALIGNLRAYSPTWVHRAPGNAKRLLDLAPDNLVREKLGDEPVVIEADDCDGAAQPGKYVRVSDEPKKSASTLNQLKAESKAKLCECPHR</sequence>
<evidence type="ECO:0000313" key="1">
    <source>
        <dbReference type="EMBL" id="KAK9812759.1"/>
    </source>
</evidence>
<gene>
    <name evidence="1" type="ORF">WJX72_003198</name>
</gene>
<accession>A0AAW1PY27</accession>
<proteinExistence type="predicted"/>
<name>A0AAW1PY27_9CHLO</name>
<keyword evidence="2" id="KW-1185">Reference proteome</keyword>
<dbReference type="AlphaFoldDB" id="A0AAW1PY27"/>
<dbReference type="EMBL" id="JALJOR010000008">
    <property type="protein sequence ID" value="KAK9812759.1"/>
    <property type="molecule type" value="Genomic_DNA"/>
</dbReference>